<dbReference type="RefSeq" id="WP_096328800.1">
    <property type="nucleotide sequence ID" value="NZ_FOMX01000019.1"/>
</dbReference>
<protein>
    <submittedName>
        <fullName evidence="2">CotH protein</fullName>
    </submittedName>
</protein>
<gene>
    <name evidence="2" type="ORF">SAMN02745121_05419</name>
</gene>
<dbReference type="EMBL" id="FOMX01000019">
    <property type="protein sequence ID" value="SFE76204.1"/>
    <property type="molecule type" value="Genomic_DNA"/>
</dbReference>
<feature type="region of interest" description="Disordered" evidence="1">
    <location>
        <begin position="15"/>
        <end position="99"/>
    </location>
</feature>
<dbReference type="PANTHER" id="PTHR40050">
    <property type="entry name" value="INNER SPORE COAT PROTEIN H"/>
    <property type="match status" value="1"/>
</dbReference>
<evidence type="ECO:0000256" key="1">
    <source>
        <dbReference type="SAM" id="MobiDB-lite"/>
    </source>
</evidence>
<dbReference type="Pfam" id="PF08757">
    <property type="entry name" value="CotH"/>
    <property type="match status" value="1"/>
</dbReference>
<feature type="compositionally biased region" description="Low complexity" evidence="1">
    <location>
        <begin position="38"/>
        <end position="57"/>
    </location>
</feature>
<dbReference type="InterPro" id="IPR014867">
    <property type="entry name" value="Spore_coat_CotH_CotH2/3/7"/>
</dbReference>
<organism evidence="2 3">
    <name type="scientific">Nannocystis exedens</name>
    <dbReference type="NCBI Taxonomy" id="54"/>
    <lineage>
        <taxon>Bacteria</taxon>
        <taxon>Pseudomonadati</taxon>
        <taxon>Myxococcota</taxon>
        <taxon>Polyangia</taxon>
        <taxon>Nannocystales</taxon>
        <taxon>Nannocystaceae</taxon>
        <taxon>Nannocystis</taxon>
    </lineage>
</organism>
<evidence type="ECO:0000313" key="2">
    <source>
        <dbReference type="EMBL" id="SFE76204.1"/>
    </source>
</evidence>
<keyword evidence="3" id="KW-1185">Reference proteome</keyword>
<dbReference type="PANTHER" id="PTHR40050:SF1">
    <property type="entry name" value="INNER SPORE COAT PROTEIN H"/>
    <property type="match status" value="1"/>
</dbReference>
<sequence>MRCYWTTFLAIITISGCPGSDTASGTGTGGADEGDGTAGSTQPSGTDTITAGAPPTTGDGGSETTGAPDPTAGTTGDPPATTTGDETTGAVDPPAWAPKGCPEIYAQDILPTFEIELDPEELAGLKAEWEAGDDDNTPDHPVKQFKYQDEIITYASIRLRGNSTWWPGQNKMQFEIGFNTYDKKGRFRGLKKILFDAAEYNRAFLRDRMAMHIFRDLGLPAPCANNARLMLNGEYYGLFTSIEKVDSEFLERVFEFPDGNLYKKGGDWEKKTNEENPDMSDIEALDDADDLADLVPLLNIDQAVLEWAAEAVMPDNDGAWAGGLNLYMYNDPKTGFNVIPWDKDATFDRVEPNVDPYTYTKPNDKGRPLYDIVTHDPEWFDKYIAALAHVRKVAYDVNVLHARMDAWSAQIEEAALADVNKPFTNKEYYKGVETMREFIADRAAFVDVWLACWQNGGTKSGGGQCIPP</sequence>
<dbReference type="PROSITE" id="PS51257">
    <property type="entry name" value="PROKAR_LIPOPROTEIN"/>
    <property type="match status" value="1"/>
</dbReference>
<name>A0A1I2D6S2_9BACT</name>
<feature type="compositionally biased region" description="Low complexity" evidence="1">
    <location>
        <begin position="64"/>
        <end position="90"/>
    </location>
</feature>
<dbReference type="AlphaFoldDB" id="A0A1I2D6S2"/>
<evidence type="ECO:0000313" key="3">
    <source>
        <dbReference type="Proteomes" id="UP000199400"/>
    </source>
</evidence>
<dbReference type="OrthoDB" id="5490457at2"/>
<proteinExistence type="predicted"/>
<reference evidence="3" key="1">
    <citation type="submission" date="2016-10" db="EMBL/GenBank/DDBJ databases">
        <authorList>
            <person name="Varghese N."/>
            <person name="Submissions S."/>
        </authorList>
    </citation>
    <scope>NUCLEOTIDE SEQUENCE [LARGE SCALE GENOMIC DNA]</scope>
    <source>
        <strain evidence="3">ATCC 25963</strain>
    </source>
</reference>
<accession>A0A1I2D6S2</accession>
<dbReference type="Proteomes" id="UP000199400">
    <property type="component" value="Unassembled WGS sequence"/>
</dbReference>
<dbReference type="STRING" id="54.SAMN02745121_05419"/>